<dbReference type="PANTHER" id="PTHR35563">
    <property type="entry name" value="BARREL METAL-DEPENDENT HYDROLASE, PUTATIVE (AFU_ORTHOLOGUE AFUA_1G16240)-RELATED"/>
    <property type="match status" value="1"/>
</dbReference>
<evidence type="ECO:0000259" key="1">
    <source>
        <dbReference type="Pfam" id="PF04909"/>
    </source>
</evidence>
<dbReference type="Proteomes" id="UP001597393">
    <property type="component" value="Unassembled WGS sequence"/>
</dbReference>
<dbReference type="Pfam" id="PF04909">
    <property type="entry name" value="Amidohydro_2"/>
    <property type="match status" value="1"/>
</dbReference>
<dbReference type="RefSeq" id="WP_380869424.1">
    <property type="nucleotide sequence ID" value="NZ_JBHUMA010000006.1"/>
</dbReference>
<evidence type="ECO:0000313" key="2">
    <source>
        <dbReference type="EMBL" id="MFD2599298.1"/>
    </source>
</evidence>
<dbReference type="EMBL" id="JBHUMA010000006">
    <property type="protein sequence ID" value="MFD2599298.1"/>
    <property type="molecule type" value="Genomic_DNA"/>
</dbReference>
<sequence>MSIFDAHFHIIDPKFPLVPNDGYLPPEFTAEDYQSLAKKLNINEGAIVSGSFQAFDQEYLIHALNVLGNGFVGVANIPNSMSDEELDRLNQAGVVAVRFNIKRGGSEKVEFMQTLSNKLYDRFGWHTELYVDSKDLASLKPLLETLPKFSIDHLGLTDVGLKELLYWVERGVKVKATGFGRINFDPIPIMKTIYDVNPQALMFGTDLPSTRAKTPFSEADIHLIREHFSEDTLENIFWKNARQFYNLNSNILHLNTRI</sequence>
<protein>
    <submittedName>
        <fullName evidence="2">Amidohydrolase family protein</fullName>
    </submittedName>
</protein>
<dbReference type="Gene3D" id="3.20.20.140">
    <property type="entry name" value="Metal-dependent hydrolases"/>
    <property type="match status" value="1"/>
</dbReference>
<accession>A0ABW5NKX8</accession>
<dbReference type="SUPFAM" id="SSF51556">
    <property type="entry name" value="Metallo-dependent hydrolases"/>
    <property type="match status" value="1"/>
</dbReference>
<dbReference type="PANTHER" id="PTHR35563:SF2">
    <property type="entry name" value="BARREL METAL-DEPENDENT HYDROLASE, PUTATIVE (AFU_ORTHOLOGUE AFUA_1G16240)-RELATED"/>
    <property type="match status" value="1"/>
</dbReference>
<dbReference type="InterPro" id="IPR052358">
    <property type="entry name" value="Aro_Compnd_Degr_Hydrolases"/>
</dbReference>
<dbReference type="InterPro" id="IPR032466">
    <property type="entry name" value="Metal_Hydrolase"/>
</dbReference>
<comment type="caution">
    <text evidence="2">The sequence shown here is derived from an EMBL/GenBank/DDBJ whole genome shotgun (WGS) entry which is preliminary data.</text>
</comment>
<organism evidence="2 3">
    <name type="scientific">Sphingobacterium corticis</name>
    <dbReference type="NCBI Taxonomy" id="1812823"/>
    <lineage>
        <taxon>Bacteria</taxon>
        <taxon>Pseudomonadati</taxon>
        <taxon>Bacteroidota</taxon>
        <taxon>Sphingobacteriia</taxon>
        <taxon>Sphingobacteriales</taxon>
        <taxon>Sphingobacteriaceae</taxon>
        <taxon>Sphingobacterium</taxon>
    </lineage>
</organism>
<keyword evidence="3" id="KW-1185">Reference proteome</keyword>
<name>A0ABW5NKX8_9SPHI</name>
<proteinExistence type="predicted"/>
<evidence type="ECO:0000313" key="3">
    <source>
        <dbReference type="Proteomes" id="UP001597393"/>
    </source>
</evidence>
<dbReference type="InterPro" id="IPR006680">
    <property type="entry name" value="Amidohydro-rel"/>
</dbReference>
<gene>
    <name evidence="2" type="ORF">ACFSQ3_10060</name>
</gene>
<reference evidence="3" key="1">
    <citation type="journal article" date="2019" name="Int. J. Syst. Evol. Microbiol.">
        <title>The Global Catalogue of Microorganisms (GCM) 10K type strain sequencing project: providing services to taxonomists for standard genome sequencing and annotation.</title>
        <authorList>
            <consortium name="The Broad Institute Genomics Platform"/>
            <consortium name="The Broad Institute Genome Sequencing Center for Infectious Disease"/>
            <person name="Wu L."/>
            <person name="Ma J."/>
        </authorList>
    </citation>
    <scope>NUCLEOTIDE SEQUENCE [LARGE SCALE GENOMIC DNA]</scope>
    <source>
        <strain evidence="3">KCTC 42248</strain>
    </source>
</reference>
<feature type="domain" description="Amidohydrolase-related" evidence="1">
    <location>
        <begin position="5"/>
        <end position="247"/>
    </location>
</feature>